<evidence type="ECO:0000313" key="1">
    <source>
        <dbReference type="EMBL" id="MEA3568514.1"/>
    </source>
</evidence>
<dbReference type="Gene3D" id="3.40.50.1820">
    <property type="entry name" value="alpha/beta hydrolase"/>
    <property type="match status" value="1"/>
</dbReference>
<dbReference type="Proteomes" id="UP001292216">
    <property type="component" value="Unassembled WGS sequence"/>
</dbReference>
<evidence type="ECO:0008006" key="3">
    <source>
        <dbReference type="Google" id="ProtNLM"/>
    </source>
</evidence>
<keyword evidence="2" id="KW-1185">Reference proteome</keyword>
<evidence type="ECO:0000313" key="2">
    <source>
        <dbReference type="Proteomes" id="UP001292216"/>
    </source>
</evidence>
<accession>A0ABU5PF14</accession>
<sequence>MGFARTDLYFGAFADADLALLEQGWHLAYCRLSHLYGCPYAAGQMEAFRAWLTAKYGLAPKQVLLVSGDADLDVPFEENGAVLERTYRAHGGTVTTILKPGGGHHPHSLPDVTPIMQFVLSSAANRIQ</sequence>
<gene>
    <name evidence="1" type="ORF">U9M73_00680</name>
</gene>
<proteinExistence type="predicted"/>
<dbReference type="SUPFAM" id="SSF53474">
    <property type="entry name" value="alpha/beta-Hydrolases"/>
    <property type="match status" value="1"/>
</dbReference>
<comment type="caution">
    <text evidence="1">The sequence shown here is derived from an EMBL/GenBank/DDBJ whole genome shotgun (WGS) entry which is preliminary data.</text>
</comment>
<dbReference type="InterPro" id="IPR029058">
    <property type="entry name" value="AB_hydrolase_fold"/>
</dbReference>
<organism evidence="1 2">
    <name type="scientific">Paenibacillus phoenicis</name>
    <dbReference type="NCBI Taxonomy" id="554117"/>
    <lineage>
        <taxon>Bacteria</taxon>
        <taxon>Bacillati</taxon>
        <taxon>Bacillota</taxon>
        <taxon>Bacilli</taxon>
        <taxon>Bacillales</taxon>
        <taxon>Paenibacillaceae</taxon>
        <taxon>Paenibacillus</taxon>
    </lineage>
</organism>
<dbReference type="EMBL" id="JAYERP010000001">
    <property type="protein sequence ID" value="MEA3568514.1"/>
    <property type="molecule type" value="Genomic_DNA"/>
</dbReference>
<name>A0ABU5PF14_9BACL</name>
<reference evidence="1 2" key="1">
    <citation type="submission" date="2023-12" db="EMBL/GenBank/DDBJ databases">
        <title>Whole genome sequencing of Paenibacillus phoenicis isolated from the Phoenix Mars Lander spacecraft assembly facility.</title>
        <authorList>
            <person name="Garcia A."/>
            <person name="Venkateswaran K."/>
        </authorList>
    </citation>
    <scope>NUCLEOTIDE SEQUENCE [LARGE SCALE GENOMIC DNA]</scope>
    <source>
        <strain evidence="1 2">3PO2SA</strain>
    </source>
</reference>
<protein>
    <recommendedName>
        <fullName evidence="3">Peptidase S9 prolyl oligopeptidase catalytic domain-containing protein</fullName>
    </recommendedName>
</protein>
<dbReference type="RefSeq" id="WP_323075910.1">
    <property type="nucleotide sequence ID" value="NZ_CBCSKM010000007.1"/>
</dbReference>